<protein>
    <submittedName>
        <fullName evidence="1">Uncharacterized protein</fullName>
    </submittedName>
</protein>
<dbReference type="EMBL" id="QTSX02005764">
    <property type="protein sequence ID" value="KAJ9057829.1"/>
    <property type="molecule type" value="Genomic_DNA"/>
</dbReference>
<proteinExistence type="predicted"/>
<name>A0ACC2S664_9FUNG</name>
<evidence type="ECO:0000313" key="1">
    <source>
        <dbReference type="EMBL" id="KAJ9057829.1"/>
    </source>
</evidence>
<accession>A0ACC2S664</accession>
<reference evidence="1" key="1">
    <citation type="submission" date="2022-04" db="EMBL/GenBank/DDBJ databases">
        <title>Genome of the entomopathogenic fungus Entomophthora muscae.</title>
        <authorList>
            <person name="Elya C."/>
            <person name="Lovett B.R."/>
            <person name="Lee E."/>
            <person name="Macias A.M."/>
            <person name="Hajek A.E."/>
            <person name="De Bivort B.L."/>
            <person name="Kasson M.T."/>
            <person name="De Fine Licht H.H."/>
            <person name="Stajich J.E."/>
        </authorList>
    </citation>
    <scope>NUCLEOTIDE SEQUENCE</scope>
    <source>
        <strain evidence="1">Berkeley</strain>
    </source>
</reference>
<evidence type="ECO:0000313" key="2">
    <source>
        <dbReference type="Proteomes" id="UP001165960"/>
    </source>
</evidence>
<keyword evidence="2" id="KW-1185">Reference proteome</keyword>
<sequence>MAPKPTLTSSPSPPCQCVCNSCWNPEHPNPFTPLQELLDFDDPAVAEEAACYNVVLVETAPNTPPSSPSPSDFLLQEINGPEAHSSQNARANQSEAACNSASHVATGAANERASTSGVLHSEPLILGQT</sequence>
<organism evidence="1 2">
    <name type="scientific">Entomophthora muscae</name>
    <dbReference type="NCBI Taxonomy" id="34485"/>
    <lineage>
        <taxon>Eukaryota</taxon>
        <taxon>Fungi</taxon>
        <taxon>Fungi incertae sedis</taxon>
        <taxon>Zoopagomycota</taxon>
        <taxon>Entomophthoromycotina</taxon>
        <taxon>Entomophthoromycetes</taxon>
        <taxon>Entomophthorales</taxon>
        <taxon>Entomophthoraceae</taxon>
        <taxon>Entomophthora</taxon>
    </lineage>
</organism>
<dbReference type="Proteomes" id="UP001165960">
    <property type="component" value="Unassembled WGS sequence"/>
</dbReference>
<gene>
    <name evidence="1" type="ORF">DSO57_1019007</name>
</gene>
<comment type="caution">
    <text evidence="1">The sequence shown here is derived from an EMBL/GenBank/DDBJ whole genome shotgun (WGS) entry which is preliminary data.</text>
</comment>